<evidence type="ECO:0000256" key="3">
    <source>
        <dbReference type="ARBA" id="ARBA00046185"/>
    </source>
</evidence>
<feature type="domain" description="FAD dependent oxidoreductase" evidence="4">
    <location>
        <begin position="73"/>
        <end position="469"/>
    </location>
</feature>
<proteinExistence type="predicted"/>
<organism evidence="5 6">
    <name type="scientific">Quercus rubra</name>
    <name type="common">Northern red oak</name>
    <name type="synonym">Quercus borealis</name>
    <dbReference type="NCBI Taxonomy" id="3512"/>
    <lineage>
        <taxon>Eukaryota</taxon>
        <taxon>Viridiplantae</taxon>
        <taxon>Streptophyta</taxon>
        <taxon>Embryophyta</taxon>
        <taxon>Tracheophyta</taxon>
        <taxon>Spermatophyta</taxon>
        <taxon>Magnoliopsida</taxon>
        <taxon>eudicotyledons</taxon>
        <taxon>Gunneridae</taxon>
        <taxon>Pentapetalae</taxon>
        <taxon>rosids</taxon>
        <taxon>fabids</taxon>
        <taxon>Fagales</taxon>
        <taxon>Fagaceae</taxon>
        <taxon>Quercus</taxon>
    </lineage>
</organism>
<comment type="function">
    <text evidence="3">Required for the assembly of the mitochondrial membrane respiratory chain NADH dehydrogenase (Complex I). Involved in mid-late stages of complex I assembly.</text>
</comment>
<dbReference type="GO" id="GO:0016491">
    <property type="term" value="F:oxidoreductase activity"/>
    <property type="evidence" value="ECO:0007669"/>
    <property type="project" value="UniProtKB-KW"/>
</dbReference>
<evidence type="ECO:0000259" key="4">
    <source>
        <dbReference type="Pfam" id="PF01266"/>
    </source>
</evidence>
<dbReference type="SUPFAM" id="SSF51905">
    <property type="entry name" value="FAD/NAD(P)-binding domain"/>
    <property type="match status" value="1"/>
</dbReference>
<keyword evidence="6" id="KW-1185">Reference proteome</keyword>
<accession>A0AAN7ELQ6</accession>
<dbReference type="Gene3D" id="3.50.50.60">
    <property type="entry name" value="FAD/NAD(P)-binding domain"/>
    <property type="match status" value="1"/>
</dbReference>
<dbReference type="GO" id="GO:0005737">
    <property type="term" value="C:cytoplasm"/>
    <property type="evidence" value="ECO:0007669"/>
    <property type="project" value="TreeGrafter"/>
</dbReference>
<evidence type="ECO:0000313" key="5">
    <source>
        <dbReference type="EMBL" id="KAK4573530.1"/>
    </source>
</evidence>
<dbReference type="InterPro" id="IPR036188">
    <property type="entry name" value="FAD/NAD-bd_sf"/>
</dbReference>
<dbReference type="PANTHER" id="PTHR13847">
    <property type="entry name" value="SARCOSINE DEHYDROGENASE-RELATED"/>
    <property type="match status" value="1"/>
</dbReference>
<protein>
    <recommendedName>
        <fullName evidence="2">FAD-dependent oxidoreductase domain-containing protein 1</fullName>
    </recommendedName>
</protein>
<dbReference type="Pfam" id="PF01266">
    <property type="entry name" value="DAO"/>
    <property type="match status" value="1"/>
</dbReference>
<sequence>MAFSASSIFCCPNPNPISLSNGVVSYSNRLFGTKNSFFLGSKLVSKATRITTRPEPVSFSGSHPISAESRSFDVVIIGAGIIGLTIARQFLIGSDVSVAVVDKAVPCSGATGAGQGYIWMVHRTPGSDKWELEMRSYRLWQMLVESIRDQGLNPLEVLGWKKTGSLLVGRTTEELDMLKRRVKQLSEAGLQAECLYSSDLLLEEPELAVGEDGGAAFVPDDCQFDAQHTASFIEKANRHFASKGRYAEFYNDPVKCLLRSGSSREVEGVQTSKNTLYSKAIVVAAGSWSGSLMHDLLRDSDILLDVPVKPRKGHLLVLENVMPLKLNHGLMEMGYVDHQTVTQLETISASEPHDCGQDLSVSMTATLDAMGNLVLGSSRQFVGFSSEVDESIINHIWTRAGEFFPKLQDLPLSHFSKGRKVRIGLRPYMFDGKPIIGLVPGLPNVFLATGHEGEGLTLALGTAEMVADMVLGNPGTIDQAPFAVHGRCC</sequence>
<dbReference type="Proteomes" id="UP001324115">
    <property type="component" value="Unassembled WGS sequence"/>
</dbReference>
<evidence type="ECO:0000256" key="1">
    <source>
        <dbReference type="ARBA" id="ARBA00023002"/>
    </source>
</evidence>
<name>A0AAN7ELQ6_QUERU</name>
<reference evidence="5 6" key="1">
    <citation type="journal article" date="2023" name="G3 (Bethesda)">
        <title>A haplotype-resolved chromosome-scale genome for Quercus rubra L. provides insights into the genetics of adaptive traits for red oak species.</title>
        <authorList>
            <person name="Kapoor B."/>
            <person name="Jenkins J."/>
            <person name="Schmutz J."/>
            <person name="Zhebentyayeva T."/>
            <person name="Kuelheim C."/>
            <person name="Coggeshall M."/>
            <person name="Heim C."/>
            <person name="Lasky J.R."/>
            <person name="Leites L."/>
            <person name="Islam-Faridi N."/>
            <person name="Romero-Severson J."/>
            <person name="DeLeo V.L."/>
            <person name="Lucas S.M."/>
            <person name="Lazic D."/>
            <person name="Gailing O."/>
            <person name="Carlson J."/>
            <person name="Staton M."/>
        </authorList>
    </citation>
    <scope>NUCLEOTIDE SEQUENCE [LARGE SCALE GENOMIC DNA]</scope>
    <source>
        <strain evidence="5">Pseudo-F2</strain>
    </source>
</reference>
<dbReference type="AlphaFoldDB" id="A0AAN7ELQ6"/>
<gene>
    <name evidence="5" type="ORF">RGQ29_031474</name>
</gene>
<dbReference type="PANTHER" id="PTHR13847:SF287">
    <property type="entry name" value="FAD-DEPENDENT OXIDOREDUCTASE DOMAIN-CONTAINING PROTEIN 1"/>
    <property type="match status" value="1"/>
</dbReference>
<evidence type="ECO:0000313" key="6">
    <source>
        <dbReference type="Proteomes" id="UP001324115"/>
    </source>
</evidence>
<dbReference type="EMBL" id="JAXUIC010000009">
    <property type="protein sequence ID" value="KAK4573530.1"/>
    <property type="molecule type" value="Genomic_DNA"/>
</dbReference>
<keyword evidence="1" id="KW-0560">Oxidoreductase</keyword>
<comment type="caution">
    <text evidence="5">The sequence shown here is derived from an EMBL/GenBank/DDBJ whole genome shotgun (WGS) entry which is preliminary data.</text>
</comment>
<dbReference type="Gene3D" id="3.30.9.10">
    <property type="entry name" value="D-Amino Acid Oxidase, subunit A, domain 2"/>
    <property type="match status" value="1"/>
</dbReference>
<evidence type="ECO:0000256" key="2">
    <source>
        <dbReference type="ARBA" id="ARBA00039785"/>
    </source>
</evidence>
<dbReference type="InterPro" id="IPR006076">
    <property type="entry name" value="FAD-dep_OxRdtase"/>
</dbReference>